<evidence type="ECO:0000256" key="3">
    <source>
        <dbReference type="RuleBase" id="RU000363"/>
    </source>
</evidence>
<dbReference type="PANTHER" id="PTHR43115">
    <property type="entry name" value="DEHYDROGENASE/REDUCTASE SDR FAMILY MEMBER 11"/>
    <property type="match status" value="1"/>
</dbReference>
<evidence type="ECO:0000313" key="4">
    <source>
        <dbReference type="EnsemblMetazoa" id="XP_050501307.1"/>
    </source>
</evidence>
<dbReference type="EnsemblMetazoa" id="XM_050645349.1">
    <property type="protein sequence ID" value="XP_050501306.1"/>
    <property type="gene ID" value="LOC126881218"/>
</dbReference>
<dbReference type="InterPro" id="IPR036291">
    <property type="entry name" value="NAD(P)-bd_dom_sf"/>
</dbReference>
<dbReference type="Proteomes" id="UP001652700">
    <property type="component" value="Unplaced"/>
</dbReference>
<dbReference type="SUPFAM" id="SSF51735">
    <property type="entry name" value="NAD(P)-binding Rossmann-fold domains"/>
    <property type="match status" value="1"/>
</dbReference>
<keyword evidence="5" id="KW-1185">Reference proteome</keyword>
<evidence type="ECO:0000256" key="2">
    <source>
        <dbReference type="ARBA" id="ARBA00023002"/>
    </source>
</evidence>
<dbReference type="PRINTS" id="PR00081">
    <property type="entry name" value="GDHRDH"/>
</dbReference>
<accession>A0ABM5JTP2</accession>
<reference evidence="4" key="1">
    <citation type="submission" date="2025-05" db="UniProtKB">
        <authorList>
            <consortium name="EnsemblMetazoa"/>
        </authorList>
    </citation>
    <scope>IDENTIFICATION</scope>
</reference>
<comment type="similarity">
    <text evidence="1 3">Belongs to the short-chain dehydrogenases/reductases (SDR) family.</text>
</comment>
<evidence type="ECO:0008006" key="6">
    <source>
        <dbReference type="Google" id="ProtNLM"/>
    </source>
</evidence>
<dbReference type="InterPro" id="IPR002347">
    <property type="entry name" value="SDR_fam"/>
</dbReference>
<dbReference type="Gene3D" id="3.40.50.720">
    <property type="entry name" value="NAD(P)-binding Rossmann-like Domain"/>
    <property type="match status" value="1"/>
</dbReference>
<dbReference type="RefSeq" id="XP_050501305.1">
    <property type="nucleotide sequence ID" value="XM_050645348.1"/>
</dbReference>
<proteinExistence type="inferred from homology"/>
<protein>
    <recommendedName>
        <fullName evidence="6">Farnesol dehydrogenase-like</fullName>
    </recommendedName>
</protein>
<dbReference type="EnsemblMetazoa" id="XM_050645350.1">
    <property type="protein sequence ID" value="XP_050501307.1"/>
    <property type="gene ID" value="LOC126881218"/>
</dbReference>
<keyword evidence="2" id="KW-0560">Oxidoreductase</keyword>
<evidence type="ECO:0000313" key="5">
    <source>
        <dbReference type="Proteomes" id="UP001652700"/>
    </source>
</evidence>
<dbReference type="GeneID" id="126881218"/>
<dbReference type="RefSeq" id="XP_050501307.1">
    <property type="nucleotide sequence ID" value="XM_050645350.1"/>
</dbReference>
<dbReference type="EnsemblMetazoa" id="XM_050645348.1">
    <property type="protein sequence ID" value="XP_050501305.1"/>
    <property type="gene ID" value="LOC126881218"/>
</dbReference>
<evidence type="ECO:0000256" key="1">
    <source>
        <dbReference type="ARBA" id="ARBA00006484"/>
    </source>
</evidence>
<dbReference type="Pfam" id="PF00106">
    <property type="entry name" value="adh_short"/>
    <property type="match status" value="1"/>
</dbReference>
<name>A0ABM5JTP2_DIAVI</name>
<dbReference type="RefSeq" id="XP_050501306.1">
    <property type="nucleotide sequence ID" value="XM_050645349.1"/>
</dbReference>
<dbReference type="PANTHER" id="PTHR43115:SF4">
    <property type="entry name" value="DEHYDROGENASE_REDUCTASE SDR FAMILY MEMBER 11"/>
    <property type="match status" value="1"/>
</dbReference>
<dbReference type="PRINTS" id="PR00080">
    <property type="entry name" value="SDRFAMILY"/>
</dbReference>
<sequence>MDRWVGKVAVVTGASSGIGAGIAKALVEKGVLVVGIARRIEKIEDLSRSLTDQSGKLFALRCDVAKEDDILRAFRWIADNVGHIHILVNNAGLTRPTNLVEGSTDDWRRVFEVNVMALCICTREAVKIMRQKKIAGHIIHINSIAGHYVPIMPKPNFNVYPASKFAVTALAESLRQELCYIKSPIKITSISPGLVRTEFTEGFPQDGTKEKLDDMPDLRPDDIAEGVIYALSTGPHVNVSELTIRPVGNVF</sequence>
<organism evidence="4 5">
    <name type="scientific">Diabrotica virgifera virgifera</name>
    <name type="common">western corn rootworm</name>
    <dbReference type="NCBI Taxonomy" id="50390"/>
    <lineage>
        <taxon>Eukaryota</taxon>
        <taxon>Metazoa</taxon>
        <taxon>Ecdysozoa</taxon>
        <taxon>Arthropoda</taxon>
        <taxon>Hexapoda</taxon>
        <taxon>Insecta</taxon>
        <taxon>Pterygota</taxon>
        <taxon>Neoptera</taxon>
        <taxon>Endopterygota</taxon>
        <taxon>Coleoptera</taxon>
        <taxon>Polyphaga</taxon>
        <taxon>Cucujiformia</taxon>
        <taxon>Chrysomeloidea</taxon>
        <taxon>Chrysomelidae</taxon>
        <taxon>Galerucinae</taxon>
        <taxon>Diabroticina</taxon>
        <taxon>Diabroticites</taxon>
        <taxon>Diabrotica</taxon>
    </lineage>
</organism>